<proteinExistence type="predicted"/>
<dbReference type="EMBL" id="CM042052">
    <property type="protein sequence ID" value="KAI3719936.1"/>
    <property type="molecule type" value="Genomic_DNA"/>
</dbReference>
<organism evidence="1 2">
    <name type="scientific">Arctium lappa</name>
    <name type="common">Greater burdock</name>
    <name type="synonym">Lappa major</name>
    <dbReference type="NCBI Taxonomy" id="4217"/>
    <lineage>
        <taxon>Eukaryota</taxon>
        <taxon>Viridiplantae</taxon>
        <taxon>Streptophyta</taxon>
        <taxon>Embryophyta</taxon>
        <taxon>Tracheophyta</taxon>
        <taxon>Spermatophyta</taxon>
        <taxon>Magnoliopsida</taxon>
        <taxon>eudicotyledons</taxon>
        <taxon>Gunneridae</taxon>
        <taxon>Pentapetalae</taxon>
        <taxon>asterids</taxon>
        <taxon>campanulids</taxon>
        <taxon>Asterales</taxon>
        <taxon>Asteraceae</taxon>
        <taxon>Carduoideae</taxon>
        <taxon>Cardueae</taxon>
        <taxon>Arctiinae</taxon>
        <taxon>Arctium</taxon>
    </lineage>
</organism>
<keyword evidence="2" id="KW-1185">Reference proteome</keyword>
<sequence>MRFEMRSPVRFGRKGKLRLKYVGPYAITERVGEVTYKLDLTKELRGIHPTFHISNLRNCLTEEIMAVPLDDIRMDEKLNYVEEPICIVDRKVRKLRTKEIGLMEVRWRYHKGQEASWEVEADMRSKYPNLFDDEIPGTKFF</sequence>
<reference evidence="2" key="1">
    <citation type="journal article" date="2022" name="Mol. Ecol. Resour.">
        <title>The genomes of chicory, endive, great burdock and yacon provide insights into Asteraceae palaeo-polyploidization history and plant inulin production.</title>
        <authorList>
            <person name="Fan W."/>
            <person name="Wang S."/>
            <person name="Wang H."/>
            <person name="Wang A."/>
            <person name="Jiang F."/>
            <person name="Liu H."/>
            <person name="Zhao H."/>
            <person name="Xu D."/>
            <person name="Zhang Y."/>
        </authorList>
    </citation>
    <scope>NUCLEOTIDE SEQUENCE [LARGE SCALE GENOMIC DNA]</scope>
    <source>
        <strain evidence="2">cv. Niubang</strain>
    </source>
</reference>
<gene>
    <name evidence="1" type="ORF">L6452_20842</name>
</gene>
<evidence type="ECO:0000313" key="1">
    <source>
        <dbReference type="EMBL" id="KAI3719936.1"/>
    </source>
</evidence>
<protein>
    <submittedName>
        <fullName evidence="1">Uncharacterized protein</fullName>
    </submittedName>
</protein>
<name>A0ACB9BDU0_ARCLA</name>
<dbReference type="Proteomes" id="UP001055879">
    <property type="component" value="Linkage Group LG06"/>
</dbReference>
<accession>A0ACB9BDU0</accession>
<reference evidence="1 2" key="2">
    <citation type="journal article" date="2022" name="Mol. Ecol. Resour.">
        <title>The genomes of chicory, endive, great burdock and yacon provide insights into Asteraceae paleo-polyploidization history and plant inulin production.</title>
        <authorList>
            <person name="Fan W."/>
            <person name="Wang S."/>
            <person name="Wang H."/>
            <person name="Wang A."/>
            <person name="Jiang F."/>
            <person name="Liu H."/>
            <person name="Zhao H."/>
            <person name="Xu D."/>
            <person name="Zhang Y."/>
        </authorList>
    </citation>
    <scope>NUCLEOTIDE SEQUENCE [LARGE SCALE GENOMIC DNA]</scope>
    <source>
        <strain evidence="2">cv. Niubang</strain>
    </source>
</reference>
<evidence type="ECO:0000313" key="2">
    <source>
        <dbReference type="Proteomes" id="UP001055879"/>
    </source>
</evidence>
<comment type="caution">
    <text evidence="1">The sequence shown here is derived from an EMBL/GenBank/DDBJ whole genome shotgun (WGS) entry which is preliminary data.</text>
</comment>